<evidence type="ECO:0000313" key="3">
    <source>
        <dbReference type="Proteomes" id="UP000236370"/>
    </source>
</evidence>
<evidence type="ECO:0000256" key="1">
    <source>
        <dbReference type="SAM" id="MobiDB-lite"/>
    </source>
</evidence>
<accession>A0A2J8KGT7</accession>
<dbReference type="Proteomes" id="UP000236370">
    <property type="component" value="Unassembled WGS sequence"/>
</dbReference>
<comment type="caution">
    <text evidence="2">The sequence shown here is derived from an EMBL/GenBank/DDBJ whole genome shotgun (WGS) entry which is preliminary data.</text>
</comment>
<sequence>MAGPAAQSPMKLMVCHLQAVPPRGAGAARTLSGHPLGSPEQLPQPGPAAGRLLEPTP</sequence>
<proteinExistence type="predicted"/>
<evidence type="ECO:0000313" key="2">
    <source>
        <dbReference type="EMBL" id="PNI34225.1"/>
    </source>
</evidence>
<protein>
    <submittedName>
        <fullName evidence="2">CSF3 isoform 4</fullName>
    </submittedName>
</protein>
<reference evidence="2 3" key="1">
    <citation type="submission" date="2017-12" db="EMBL/GenBank/DDBJ databases">
        <title>High-resolution comparative analysis of great ape genomes.</title>
        <authorList>
            <person name="Pollen A."/>
            <person name="Hastie A."/>
            <person name="Hormozdiari F."/>
            <person name="Dougherty M."/>
            <person name="Liu R."/>
            <person name="Chaisson M."/>
            <person name="Hoppe E."/>
            <person name="Hill C."/>
            <person name="Pang A."/>
            <person name="Hillier L."/>
            <person name="Baker C."/>
            <person name="Armstrong J."/>
            <person name="Shendure J."/>
            <person name="Paten B."/>
            <person name="Wilson R."/>
            <person name="Chao H."/>
            <person name="Schneider V."/>
            <person name="Ventura M."/>
            <person name="Kronenberg Z."/>
            <person name="Murali S."/>
            <person name="Gordon D."/>
            <person name="Cantsilieris S."/>
            <person name="Munson K."/>
            <person name="Nelson B."/>
            <person name="Raja A."/>
            <person name="Underwood J."/>
            <person name="Diekhans M."/>
            <person name="Fiddes I."/>
            <person name="Haussler D."/>
            <person name="Eichler E."/>
        </authorList>
    </citation>
    <scope>NUCLEOTIDE SEQUENCE [LARGE SCALE GENOMIC DNA]</scope>
    <source>
        <strain evidence="2">Yerkes chimp pedigree #C0471</strain>
    </source>
</reference>
<dbReference type="AlphaFoldDB" id="A0A2J8KGT7"/>
<organism evidence="2 3">
    <name type="scientific">Pan troglodytes</name>
    <name type="common">Chimpanzee</name>
    <dbReference type="NCBI Taxonomy" id="9598"/>
    <lineage>
        <taxon>Eukaryota</taxon>
        <taxon>Metazoa</taxon>
        <taxon>Chordata</taxon>
        <taxon>Craniata</taxon>
        <taxon>Vertebrata</taxon>
        <taxon>Euteleostomi</taxon>
        <taxon>Mammalia</taxon>
        <taxon>Eutheria</taxon>
        <taxon>Euarchontoglires</taxon>
        <taxon>Primates</taxon>
        <taxon>Haplorrhini</taxon>
        <taxon>Catarrhini</taxon>
        <taxon>Hominidae</taxon>
        <taxon>Pan</taxon>
    </lineage>
</organism>
<dbReference type="EMBL" id="NBAG03000371">
    <property type="protein sequence ID" value="PNI34225.1"/>
    <property type="molecule type" value="Genomic_DNA"/>
</dbReference>
<gene>
    <name evidence="2" type="ORF">CK820_G0039143</name>
</gene>
<feature type="region of interest" description="Disordered" evidence="1">
    <location>
        <begin position="23"/>
        <end position="57"/>
    </location>
</feature>
<name>A0A2J8KGT7_PANTR</name>